<dbReference type="Proteomes" id="UP001501469">
    <property type="component" value="Unassembled WGS sequence"/>
</dbReference>
<reference evidence="9" key="1">
    <citation type="journal article" date="2019" name="Int. J. Syst. Evol. Microbiol.">
        <title>The Global Catalogue of Microorganisms (GCM) 10K type strain sequencing project: providing services to taxonomists for standard genome sequencing and annotation.</title>
        <authorList>
            <consortium name="The Broad Institute Genomics Platform"/>
            <consortium name="The Broad Institute Genome Sequencing Center for Infectious Disease"/>
            <person name="Wu L."/>
            <person name="Ma J."/>
        </authorList>
    </citation>
    <scope>NUCLEOTIDE SEQUENCE [LARGE SCALE GENOMIC DNA]</scope>
    <source>
        <strain evidence="9">JCM 17225</strain>
    </source>
</reference>
<sequence>MLALHSSLALGQAQPASADAWQSVFFNSPATALPLLTAAAVKHSADLQALEIDKSLGEQNLLLARKAILNSVGVGAGYTYGNQTSIGVNNPQDPNQFGTFSAGRYSVGVNFSLPVGQVVSRGHLIKKEELSIQRSEAVRRERENLLRQQLIPLYQNVLLARKVLTLQQEAYVNTLTGHQLAEKQFRQGQLSLQEFSATGSQLTSVSVAQETARTQYDTAFLLLEEVVGAKIPTLMTPPAP</sequence>
<evidence type="ECO:0000256" key="5">
    <source>
        <dbReference type="ARBA" id="ARBA00022692"/>
    </source>
</evidence>
<evidence type="ECO:0008006" key="10">
    <source>
        <dbReference type="Google" id="ProtNLM"/>
    </source>
</evidence>
<dbReference type="PANTHER" id="PTHR30026:SF20">
    <property type="entry name" value="OUTER MEMBRANE PROTEIN TOLC"/>
    <property type="match status" value="1"/>
</dbReference>
<dbReference type="EMBL" id="BAABDK010000029">
    <property type="protein sequence ID" value="GAA4048124.1"/>
    <property type="molecule type" value="Genomic_DNA"/>
</dbReference>
<accession>A0ABP7UN51</accession>
<dbReference type="InterPro" id="IPR003423">
    <property type="entry name" value="OMP_efflux"/>
</dbReference>
<evidence type="ECO:0000256" key="4">
    <source>
        <dbReference type="ARBA" id="ARBA00022452"/>
    </source>
</evidence>
<protein>
    <recommendedName>
        <fullName evidence="10">Transporter</fullName>
    </recommendedName>
</protein>
<keyword evidence="3" id="KW-0813">Transport</keyword>
<dbReference type="PANTHER" id="PTHR30026">
    <property type="entry name" value="OUTER MEMBRANE PROTEIN TOLC"/>
    <property type="match status" value="1"/>
</dbReference>
<evidence type="ECO:0000256" key="3">
    <source>
        <dbReference type="ARBA" id="ARBA00022448"/>
    </source>
</evidence>
<organism evidence="8 9">
    <name type="scientific">Hymenobacter glaciei</name>
    <dbReference type="NCBI Taxonomy" id="877209"/>
    <lineage>
        <taxon>Bacteria</taxon>
        <taxon>Pseudomonadati</taxon>
        <taxon>Bacteroidota</taxon>
        <taxon>Cytophagia</taxon>
        <taxon>Cytophagales</taxon>
        <taxon>Hymenobacteraceae</taxon>
        <taxon>Hymenobacter</taxon>
    </lineage>
</organism>
<gene>
    <name evidence="8" type="ORF">GCM10022409_38120</name>
</gene>
<keyword evidence="7" id="KW-0998">Cell outer membrane</keyword>
<evidence type="ECO:0000256" key="1">
    <source>
        <dbReference type="ARBA" id="ARBA00004442"/>
    </source>
</evidence>
<dbReference type="InterPro" id="IPR051906">
    <property type="entry name" value="TolC-like"/>
</dbReference>
<dbReference type="Pfam" id="PF02321">
    <property type="entry name" value="OEP"/>
    <property type="match status" value="1"/>
</dbReference>
<keyword evidence="5" id="KW-0812">Transmembrane</keyword>
<keyword evidence="4" id="KW-1134">Transmembrane beta strand</keyword>
<evidence type="ECO:0000256" key="6">
    <source>
        <dbReference type="ARBA" id="ARBA00023136"/>
    </source>
</evidence>
<comment type="caution">
    <text evidence="8">The sequence shown here is derived from an EMBL/GenBank/DDBJ whole genome shotgun (WGS) entry which is preliminary data.</text>
</comment>
<evidence type="ECO:0000256" key="2">
    <source>
        <dbReference type="ARBA" id="ARBA00007613"/>
    </source>
</evidence>
<comment type="similarity">
    <text evidence="2">Belongs to the outer membrane factor (OMF) (TC 1.B.17) family.</text>
</comment>
<evidence type="ECO:0000256" key="7">
    <source>
        <dbReference type="ARBA" id="ARBA00023237"/>
    </source>
</evidence>
<evidence type="ECO:0000313" key="9">
    <source>
        <dbReference type="Proteomes" id="UP001501469"/>
    </source>
</evidence>
<dbReference type="SUPFAM" id="SSF56954">
    <property type="entry name" value="Outer membrane efflux proteins (OEP)"/>
    <property type="match status" value="1"/>
</dbReference>
<comment type="subcellular location">
    <subcellularLocation>
        <location evidence="1">Cell outer membrane</location>
    </subcellularLocation>
</comment>
<proteinExistence type="inferred from homology"/>
<keyword evidence="9" id="KW-1185">Reference proteome</keyword>
<dbReference type="Gene3D" id="1.20.1600.10">
    <property type="entry name" value="Outer membrane efflux proteins (OEP)"/>
    <property type="match status" value="1"/>
</dbReference>
<evidence type="ECO:0000313" key="8">
    <source>
        <dbReference type="EMBL" id="GAA4048124.1"/>
    </source>
</evidence>
<keyword evidence="6" id="KW-0472">Membrane</keyword>
<name>A0ABP7UN51_9BACT</name>